<keyword evidence="12" id="KW-0325">Glycoprotein</keyword>
<feature type="transmembrane region" description="Helical" evidence="14">
    <location>
        <begin position="111"/>
        <end position="134"/>
    </location>
</feature>
<evidence type="ECO:0000256" key="4">
    <source>
        <dbReference type="ARBA" id="ARBA00006840"/>
    </source>
</evidence>
<reference evidence="15 16" key="1">
    <citation type="submission" date="2015-12" db="EMBL/GenBank/DDBJ databases">
        <title>The genome of Folsomia candida.</title>
        <authorList>
            <person name="Faddeeva A."/>
            <person name="Derks M.F."/>
            <person name="Anvar Y."/>
            <person name="Smit S."/>
            <person name="Van Straalen N."/>
            <person name="Roelofs D."/>
        </authorList>
    </citation>
    <scope>NUCLEOTIDE SEQUENCE [LARGE SCALE GENOMIC DNA]</scope>
    <source>
        <strain evidence="15 16">VU population</strain>
        <tissue evidence="15">Whole body</tissue>
    </source>
</reference>
<dbReference type="SUPFAM" id="SSF48652">
    <property type="entry name" value="Tetraspanin"/>
    <property type="match status" value="1"/>
</dbReference>
<dbReference type="Pfam" id="PF00335">
    <property type="entry name" value="Tetraspanin"/>
    <property type="match status" value="1"/>
</dbReference>
<evidence type="ECO:0000256" key="8">
    <source>
        <dbReference type="ARBA" id="ARBA00022949"/>
    </source>
</evidence>
<proteinExistence type="inferred from homology"/>
<evidence type="ECO:0000256" key="9">
    <source>
        <dbReference type="ARBA" id="ARBA00022989"/>
    </source>
</evidence>
<dbReference type="OMA" id="IQTYRED"/>
<dbReference type="GO" id="GO:0051604">
    <property type="term" value="P:protein maturation"/>
    <property type="evidence" value="ECO:0007669"/>
    <property type="project" value="UniProtKB-ARBA"/>
</dbReference>
<sequence length="308" mass="34564">MREVRQPERMVAVPISYRARRRNATYISSCTKYTMFFFNFLFWLIGGALIGIGVYALVDQWQTGDGVRVTDIADILFNVGLIIAIIGAVIFFVSFAGCIGALRENTTLLQLYSLALVVFFLLELGVAILCFVFPAKVEGFLSGRITDNFIKKYREDPDLQNFIDFIQQEFHCCGLSARSYEDWSKNEYFNCTGPEFNPSIERCGVPYSCCKNATDMSSGLINIMCGYGVQREAGVTTTPVLVKKNASLLQHDPKDKVWTQGCLESLKSWINRNLYIVAGLAVGIALMQLFVMYLAKSLEGQIELQKST</sequence>
<dbReference type="Proteomes" id="UP000198287">
    <property type="component" value="Unassembled WGS sequence"/>
</dbReference>
<keyword evidence="5" id="KW-1003">Cell membrane</keyword>
<organism evidence="15 16">
    <name type="scientific">Folsomia candida</name>
    <name type="common">Springtail</name>
    <dbReference type="NCBI Taxonomy" id="158441"/>
    <lineage>
        <taxon>Eukaryota</taxon>
        <taxon>Metazoa</taxon>
        <taxon>Ecdysozoa</taxon>
        <taxon>Arthropoda</taxon>
        <taxon>Hexapoda</taxon>
        <taxon>Collembola</taxon>
        <taxon>Entomobryomorpha</taxon>
        <taxon>Isotomoidea</taxon>
        <taxon>Isotomidae</taxon>
        <taxon>Proisotominae</taxon>
        <taxon>Folsomia</taxon>
    </lineage>
</organism>
<dbReference type="EMBL" id="LNIX01000020">
    <property type="protein sequence ID" value="OXA44175.1"/>
    <property type="molecule type" value="Genomic_DNA"/>
</dbReference>
<feature type="transmembrane region" description="Helical" evidence="14">
    <location>
        <begin position="36"/>
        <end position="55"/>
    </location>
</feature>
<dbReference type="GO" id="GO:0065003">
    <property type="term" value="P:protein-containing complex assembly"/>
    <property type="evidence" value="ECO:0007669"/>
    <property type="project" value="UniProtKB-ARBA"/>
</dbReference>
<keyword evidence="10 14" id="KW-0472">Membrane</keyword>
<name>A0A226DF26_FOLCA</name>
<feature type="transmembrane region" description="Helical" evidence="14">
    <location>
        <begin position="274"/>
        <end position="295"/>
    </location>
</feature>
<dbReference type="Gene3D" id="1.10.1450.10">
    <property type="entry name" value="Tetraspanin"/>
    <property type="match status" value="1"/>
</dbReference>
<keyword evidence="16" id="KW-1185">Reference proteome</keyword>
<evidence type="ECO:0000256" key="11">
    <source>
        <dbReference type="ARBA" id="ARBA00023157"/>
    </source>
</evidence>
<keyword evidence="7 14" id="KW-0812">Transmembrane</keyword>
<evidence type="ECO:0000256" key="7">
    <source>
        <dbReference type="ARBA" id="ARBA00022692"/>
    </source>
</evidence>
<dbReference type="GO" id="GO:0046930">
    <property type="term" value="C:pore complex"/>
    <property type="evidence" value="ECO:0007669"/>
    <property type="project" value="UniProtKB-ARBA"/>
</dbReference>
<dbReference type="STRING" id="158441.A0A226DF26"/>
<evidence type="ECO:0000256" key="6">
    <source>
        <dbReference type="ARBA" id="ARBA00022490"/>
    </source>
</evidence>
<evidence type="ECO:0000256" key="2">
    <source>
        <dbReference type="ARBA" id="ARBA00004536"/>
    </source>
</evidence>
<evidence type="ECO:0000256" key="3">
    <source>
        <dbReference type="ARBA" id="ARBA00004651"/>
    </source>
</evidence>
<comment type="subcellular location">
    <subcellularLocation>
        <location evidence="2">Cell junction</location>
        <location evidence="2">Adherens junction</location>
    </subcellularLocation>
    <subcellularLocation>
        <location evidence="3">Cell membrane</location>
        <topology evidence="3">Multi-pass membrane protein</topology>
    </subcellularLocation>
    <subcellularLocation>
        <location evidence="1">Cytoplasm</location>
    </subcellularLocation>
    <subcellularLocation>
        <location evidence="14">Membrane</location>
        <topology evidence="14">Multi-pass membrane protein</topology>
    </subcellularLocation>
</comment>
<dbReference type="PANTHER" id="PTHR19282">
    <property type="entry name" value="TETRASPANIN"/>
    <property type="match status" value="1"/>
</dbReference>
<evidence type="ECO:0000313" key="15">
    <source>
        <dbReference type="EMBL" id="OXA44175.1"/>
    </source>
</evidence>
<dbReference type="PIRSF" id="PIRSF002419">
    <property type="entry name" value="Tetraspanin"/>
    <property type="match status" value="1"/>
</dbReference>
<evidence type="ECO:0000256" key="13">
    <source>
        <dbReference type="PIRSR" id="PIRSR002419-1"/>
    </source>
</evidence>
<protein>
    <recommendedName>
        <fullName evidence="14">Tetraspanin</fullName>
    </recommendedName>
</protein>
<gene>
    <name evidence="15" type="ORF">Fcan01_21263</name>
</gene>
<dbReference type="InterPro" id="IPR000301">
    <property type="entry name" value="Tetraspanin_animals"/>
</dbReference>
<dbReference type="OrthoDB" id="2014092at2759"/>
<keyword evidence="8" id="KW-0965">Cell junction</keyword>
<evidence type="ECO:0000313" key="16">
    <source>
        <dbReference type="Proteomes" id="UP000198287"/>
    </source>
</evidence>
<keyword evidence="11 13" id="KW-1015">Disulfide bond</keyword>
<dbReference type="PANTHER" id="PTHR19282:SF489">
    <property type="entry name" value="TETRASPANIN-RELATED"/>
    <property type="match status" value="1"/>
</dbReference>
<dbReference type="GO" id="GO:0005737">
    <property type="term" value="C:cytoplasm"/>
    <property type="evidence" value="ECO:0007669"/>
    <property type="project" value="UniProtKB-SubCell"/>
</dbReference>
<dbReference type="GO" id="GO:0005886">
    <property type="term" value="C:plasma membrane"/>
    <property type="evidence" value="ECO:0007669"/>
    <property type="project" value="UniProtKB-SubCell"/>
</dbReference>
<evidence type="ECO:0000256" key="1">
    <source>
        <dbReference type="ARBA" id="ARBA00004496"/>
    </source>
</evidence>
<evidence type="ECO:0000256" key="14">
    <source>
        <dbReference type="RuleBase" id="RU361218"/>
    </source>
</evidence>
<evidence type="ECO:0000256" key="5">
    <source>
        <dbReference type="ARBA" id="ARBA00022475"/>
    </source>
</evidence>
<feature type="disulfide bond" evidence="13">
    <location>
        <begin position="173"/>
        <end position="191"/>
    </location>
</feature>
<keyword evidence="6" id="KW-0963">Cytoplasm</keyword>
<dbReference type="InterPro" id="IPR008952">
    <property type="entry name" value="Tetraspanin_EC2_sf"/>
</dbReference>
<dbReference type="PRINTS" id="PR00259">
    <property type="entry name" value="TMFOUR"/>
</dbReference>
<evidence type="ECO:0000256" key="10">
    <source>
        <dbReference type="ARBA" id="ARBA00023136"/>
    </source>
</evidence>
<dbReference type="GO" id="GO:0072659">
    <property type="term" value="P:protein localization to plasma membrane"/>
    <property type="evidence" value="ECO:0007669"/>
    <property type="project" value="UniProtKB-ARBA"/>
</dbReference>
<evidence type="ECO:0000256" key="12">
    <source>
        <dbReference type="ARBA" id="ARBA00023180"/>
    </source>
</evidence>
<accession>A0A226DF26</accession>
<dbReference type="InterPro" id="IPR018499">
    <property type="entry name" value="Tetraspanin/Peripherin"/>
</dbReference>
<dbReference type="AlphaFoldDB" id="A0A226DF26"/>
<dbReference type="GO" id="GO:0005912">
    <property type="term" value="C:adherens junction"/>
    <property type="evidence" value="ECO:0007669"/>
    <property type="project" value="UniProtKB-SubCell"/>
</dbReference>
<comment type="caution">
    <text evidence="15">The sequence shown here is derived from an EMBL/GenBank/DDBJ whole genome shotgun (WGS) entry which is preliminary data.</text>
</comment>
<dbReference type="FunFam" id="1.10.1450.10:FF:000007">
    <property type="entry name" value="Tetraspanin"/>
    <property type="match status" value="1"/>
</dbReference>
<comment type="similarity">
    <text evidence="4 14">Belongs to the tetraspanin (TM4SF) family.</text>
</comment>
<keyword evidence="9 14" id="KW-1133">Transmembrane helix</keyword>
<dbReference type="GO" id="GO:0019899">
    <property type="term" value="F:enzyme binding"/>
    <property type="evidence" value="ECO:0007669"/>
    <property type="project" value="UniProtKB-ARBA"/>
</dbReference>
<feature type="transmembrane region" description="Helical" evidence="14">
    <location>
        <begin position="75"/>
        <end position="99"/>
    </location>
</feature>